<evidence type="ECO:0000313" key="1">
    <source>
        <dbReference type="EMBL" id="KAI9908862.1"/>
    </source>
</evidence>
<organism evidence="1 2">
    <name type="scientific">Peronosclerospora sorghi</name>
    <dbReference type="NCBI Taxonomy" id="230839"/>
    <lineage>
        <taxon>Eukaryota</taxon>
        <taxon>Sar</taxon>
        <taxon>Stramenopiles</taxon>
        <taxon>Oomycota</taxon>
        <taxon>Peronosporomycetes</taxon>
        <taxon>Peronosporales</taxon>
        <taxon>Peronosporaceae</taxon>
        <taxon>Peronosclerospora</taxon>
    </lineage>
</organism>
<keyword evidence="2" id="KW-1185">Reference proteome</keyword>
<name>A0ACC0VRN1_9STRA</name>
<proteinExistence type="predicted"/>
<gene>
    <name evidence="1" type="ORF">PsorP6_015297</name>
</gene>
<evidence type="ECO:0000313" key="2">
    <source>
        <dbReference type="Proteomes" id="UP001163321"/>
    </source>
</evidence>
<comment type="caution">
    <text evidence="1">The sequence shown here is derived from an EMBL/GenBank/DDBJ whole genome shotgun (WGS) entry which is preliminary data.</text>
</comment>
<sequence>MSHIITFVSKDGIQMFGSSEGDAVEPGENSVATATLVGPRDIPTKLLVQLWREFECSAKPCRTPRIAKTSFR</sequence>
<accession>A0ACC0VRN1</accession>
<protein>
    <submittedName>
        <fullName evidence="1">Uncharacterized protein</fullName>
    </submittedName>
</protein>
<dbReference type="Proteomes" id="UP001163321">
    <property type="component" value="Chromosome 7"/>
</dbReference>
<reference evidence="1 2" key="1">
    <citation type="journal article" date="2022" name="bioRxiv">
        <title>The genome of the oomycete Peronosclerospora sorghi, a cosmopolitan pathogen of maize and sorghum, is inflated with dispersed pseudogenes.</title>
        <authorList>
            <person name="Fletcher K."/>
            <person name="Martin F."/>
            <person name="Isakeit T."/>
            <person name="Cavanaugh K."/>
            <person name="Magill C."/>
            <person name="Michelmore R."/>
        </authorList>
    </citation>
    <scope>NUCLEOTIDE SEQUENCE [LARGE SCALE GENOMIC DNA]</scope>
    <source>
        <strain evidence="1">P6</strain>
    </source>
</reference>
<dbReference type="EMBL" id="CM047586">
    <property type="protein sequence ID" value="KAI9908862.1"/>
    <property type="molecule type" value="Genomic_DNA"/>
</dbReference>